<dbReference type="InterPro" id="IPR002939">
    <property type="entry name" value="DnaJ_C"/>
</dbReference>
<keyword evidence="17 21" id="KW-0472">Membrane</keyword>
<dbReference type="SUPFAM" id="SSF49493">
    <property type="entry name" value="HSP40/DnaJ peptide-binding domain"/>
    <property type="match status" value="2"/>
</dbReference>
<dbReference type="InterPro" id="IPR001623">
    <property type="entry name" value="DnaJ_domain"/>
</dbReference>
<feature type="compositionally biased region" description="Polar residues" evidence="22">
    <location>
        <begin position="421"/>
        <end position="436"/>
    </location>
</feature>
<comment type="similarity">
    <text evidence="2 21">Belongs to the alternative oxidase family.</text>
</comment>
<dbReference type="Pfam" id="PF01786">
    <property type="entry name" value="AOX"/>
    <property type="match status" value="1"/>
</dbReference>
<dbReference type="PROSITE" id="PS51188">
    <property type="entry name" value="ZF_CR"/>
    <property type="match status" value="1"/>
</dbReference>
<dbReference type="STRING" id="331657.A0A4U0WXD9"/>
<organism evidence="26 27">
    <name type="scientific">Cryomyces minteri</name>
    <dbReference type="NCBI Taxonomy" id="331657"/>
    <lineage>
        <taxon>Eukaryota</taxon>
        <taxon>Fungi</taxon>
        <taxon>Dikarya</taxon>
        <taxon>Ascomycota</taxon>
        <taxon>Pezizomycotina</taxon>
        <taxon>Dothideomycetes</taxon>
        <taxon>Dothideomycetes incertae sedis</taxon>
        <taxon>Cryomyces</taxon>
    </lineage>
</organism>
<evidence type="ECO:0000256" key="15">
    <source>
        <dbReference type="ARBA" id="ARBA00023004"/>
    </source>
</evidence>
<reference evidence="26 27" key="1">
    <citation type="submission" date="2017-03" db="EMBL/GenBank/DDBJ databases">
        <title>Genomes of endolithic fungi from Antarctica.</title>
        <authorList>
            <person name="Coleine C."/>
            <person name="Masonjones S."/>
            <person name="Stajich J.E."/>
        </authorList>
    </citation>
    <scope>NUCLEOTIDE SEQUENCE [LARGE SCALE GENOMIC DNA]</scope>
    <source>
        <strain evidence="26 27">CCFEE 5187</strain>
    </source>
</reference>
<dbReference type="CDD" id="cd01053">
    <property type="entry name" value="AOX"/>
    <property type="match status" value="1"/>
</dbReference>
<evidence type="ECO:0000256" key="17">
    <source>
        <dbReference type="ARBA" id="ARBA00023136"/>
    </source>
</evidence>
<dbReference type="Gene3D" id="1.10.287.110">
    <property type="entry name" value="DnaJ domain"/>
    <property type="match status" value="1"/>
</dbReference>
<dbReference type="GO" id="GO:0051082">
    <property type="term" value="F:unfolded protein binding"/>
    <property type="evidence" value="ECO:0007669"/>
    <property type="project" value="InterPro"/>
</dbReference>
<keyword evidence="14 21" id="KW-0560">Oxidoreductase</keyword>
<proteinExistence type="inferred from homology"/>
<feature type="domain" description="CR-type" evidence="25">
    <location>
        <begin position="1374"/>
        <end position="1456"/>
    </location>
</feature>
<feature type="compositionally biased region" description="Low complexity" evidence="22">
    <location>
        <begin position="1021"/>
        <end position="1032"/>
    </location>
</feature>
<feature type="transmembrane region" description="Helical" evidence="23">
    <location>
        <begin position="146"/>
        <end position="167"/>
    </location>
</feature>
<comment type="caution">
    <text evidence="26">The sequence shown here is derived from an EMBL/GenBank/DDBJ whole genome shotgun (WGS) entry which is preliminary data.</text>
</comment>
<evidence type="ECO:0000256" key="14">
    <source>
        <dbReference type="ARBA" id="ARBA00023002"/>
    </source>
</evidence>
<dbReference type="InterPro" id="IPR036869">
    <property type="entry name" value="J_dom_sf"/>
</dbReference>
<name>A0A4U0WXD9_9PEZI</name>
<dbReference type="InterPro" id="IPR002680">
    <property type="entry name" value="AOX"/>
</dbReference>
<evidence type="ECO:0000259" key="25">
    <source>
        <dbReference type="PROSITE" id="PS51188"/>
    </source>
</evidence>
<evidence type="ECO:0000256" key="6">
    <source>
        <dbReference type="ARBA" id="ARBA00022723"/>
    </source>
</evidence>
<dbReference type="Proteomes" id="UP000308768">
    <property type="component" value="Unassembled WGS sequence"/>
</dbReference>
<dbReference type="PROSITE" id="PS50076">
    <property type="entry name" value="DNAJ_2"/>
    <property type="match status" value="1"/>
</dbReference>
<dbReference type="SUPFAM" id="SSF46565">
    <property type="entry name" value="Chaperone J-domain"/>
    <property type="match status" value="1"/>
</dbReference>
<dbReference type="InterPro" id="IPR001305">
    <property type="entry name" value="HSP_DnaJ_Cys-rich_dom"/>
</dbReference>
<dbReference type="PRINTS" id="PR00625">
    <property type="entry name" value="JDOMAIN"/>
</dbReference>
<dbReference type="GO" id="GO:0006457">
    <property type="term" value="P:protein folding"/>
    <property type="evidence" value="ECO:0007669"/>
    <property type="project" value="InterPro"/>
</dbReference>
<gene>
    <name evidence="26" type="ORF">B0A49_08454</name>
</gene>
<feature type="compositionally biased region" description="Basic and acidic residues" evidence="22">
    <location>
        <begin position="1220"/>
        <end position="1230"/>
    </location>
</feature>
<evidence type="ECO:0000256" key="3">
    <source>
        <dbReference type="ARBA" id="ARBA00022448"/>
    </source>
</evidence>
<evidence type="ECO:0000256" key="5">
    <source>
        <dbReference type="ARBA" id="ARBA00022692"/>
    </source>
</evidence>
<keyword evidence="11" id="KW-0809">Transit peptide</keyword>
<evidence type="ECO:0000313" key="26">
    <source>
        <dbReference type="EMBL" id="TKA66485.1"/>
    </source>
</evidence>
<dbReference type="GO" id="GO:0098803">
    <property type="term" value="C:respiratory chain complex"/>
    <property type="evidence" value="ECO:0007669"/>
    <property type="project" value="UniProtKB-UniRule"/>
</dbReference>
<keyword evidence="15 21" id="KW-0408">Iron</keyword>
<dbReference type="SMART" id="SM00271">
    <property type="entry name" value="DnaJ"/>
    <property type="match status" value="1"/>
</dbReference>
<dbReference type="Gene3D" id="1.20.1260.140">
    <property type="entry name" value="Alternative oxidase"/>
    <property type="match status" value="1"/>
</dbReference>
<protein>
    <recommendedName>
        <fullName evidence="21">Alternative oxidase</fullName>
        <ecNumber evidence="21">1.-.-.-</ecNumber>
    </recommendedName>
</protein>
<evidence type="ECO:0000259" key="24">
    <source>
        <dbReference type="PROSITE" id="PS50076"/>
    </source>
</evidence>
<dbReference type="Pfam" id="PF00684">
    <property type="entry name" value="DnaJ_CXXCXGXG"/>
    <property type="match status" value="1"/>
</dbReference>
<keyword evidence="4 21" id="KW-0679">Respiratory chain</keyword>
<dbReference type="Pfam" id="PF00226">
    <property type="entry name" value="DnaJ"/>
    <property type="match status" value="1"/>
</dbReference>
<feature type="region of interest" description="Disordered" evidence="22">
    <location>
        <begin position="1021"/>
        <end position="1066"/>
    </location>
</feature>
<dbReference type="EC" id="1.-.-.-" evidence="21"/>
<feature type="zinc finger region" description="CR-type" evidence="20">
    <location>
        <begin position="1374"/>
        <end position="1456"/>
    </location>
</feature>
<evidence type="ECO:0000256" key="13">
    <source>
        <dbReference type="ARBA" id="ARBA00022989"/>
    </source>
</evidence>
<feature type="region of interest" description="Disordered" evidence="22">
    <location>
        <begin position="1114"/>
        <end position="1133"/>
    </location>
</feature>
<evidence type="ECO:0000256" key="21">
    <source>
        <dbReference type="RuleBase" id="RU003779"/>
    </source>
</evidence>
<evidence type="ECO:0000256" key="18">
    <source>
        <dbReference type="ARBA" id="ARBA00023186"/>
    </source>
</evidence>
<sequence>LGSNTSATQIAKVLRGLSTGTQTPFTGFRPALRIVNQPQWPSSQRPFSSSRTSRIKEFFPEPNAPHIRTTEAAWSHPIYTEQQMKDVAIAHRDAKSWSDWSALSAVRILRWGLDLATGYKHDKAVSLGKKDPKDAKRAFAMNERKYLIRNIFLESVAGVPGMVAGMLRHLHSMRRMKRDNGWIETLLEESYNERMHLLTFLQMAEPGWFMRIMVLGAQGVFFNSFFIAYLVSPRTCHRFVGYLEEEAVLTYTRELADLEAGRLPKWEKLAAPEIAVKYWKMPEGHRTMRDLLLYIRADEAKHREVNHTLGNLDQKNDPNPYVSKYKDDSQPHPTKGIEYLRPTVGVDRVSPDKDMSAIGIAAVKERENDRLAYPGISSGLRDVAVPSTAMERAQSWTERPERAADQYSLSTTTGLPRVPVLTSNDSRPLRRGNSQARHAGSGQENVKKSGATAGASSIGLGLRNVVGDATGVRAPSVSVDENIARFLWPTHRIANQTSKLPSTVGSVIGDDQRASPSRAFMNHVVESRRPAPPLNVPYMLPAGLLAEDVILSATEVNTPSNAGTPDLRGFDQTVLQAKTWVEALNREVIGSGHSDAPIAVGGHSAANDLHSHGQTADTTYAPNSNAALSNNPSVLQSHSLRLDALENASFNHIPVEELMDKFELVDGRLLDVEGWKEDHDKLHAAIDADSSSTKRRRLLPTEAGSFRSNTTSFASNGSAPSATSSTVVVAAVDSAETKERLDKLERRLCDLEASSLPSFARPWDIEVVFLPWGRELKGIWFSPDDAVKHGSRFTTQNSEEWTQARMPGTTFTPPTTNMRDGWSNEAIHDWAGSTDDWLSPKACGPKGLIYKRLRSRGLVRSLRLTGCGSKEVTSTVCATFGDLIDTLTTSVQETISGLRPETGIGLEKYHGLQAPWIPLRKVHKSARLHFLDPAEMVTAATWTADFLSSGVLMKAAGGQRRLFITQRDAYIQQGEAGWTWQKLRELPRRVPDSQDPESHVGEADAKEACWAYNPSFDPHPSANSSFSSNASHHSQHEACPAQAPSSSGEPFPRLTAPERRVPPSEVSYQLVRPMSPLSEFPLAQLNQDRRTVSMPLSEEEVPGVSVPKRRIMSFENPSVSNSNPKRRRLSRSSGIERHVMGFTPRRSRGPPSPFFSEYLTADGRSQLMYKGGGTPFAYATPHSNALTAECIDTTGDTDPDTTIMQQDLERAEEEWEGVEDGDHDHAHHQQNDNSDESGDNEAGSGDSDFEEAMDDLLGIDKQASEREIKKAYRTLSKKYHPDKNPDDESAKQKFVEIAEAYDALSTPETRKIYDQYGHEGLKQRQQGGGRQQHHDPFDLFSRFFGGGGHFGHGERRGPNMEVRVHVPLRDFYNGAEHDFTIERQGICGKCEGTGSEDGVVDVCQTCGGRGMVVQKHMLAPGIFQQMQMQCDKCGGKGKTVRHACKVCGGTRVIRETESHVLHVEKGMPKGVRITYENEADESPDWVAGDLIVLLMELEPSLGATDEKLERTDGTFFRRKGKDLFWREVLSLREAWMGGWTRNLTHLDGHVVRLSRKRGQVVQPDAVEVLQGEGMPIWHSEDGEAYGALHVEYVVVLPDQMDKGMEKEFWETWEKRRRKKGVDLLKDSGRPVPKGHDEL</sequence>
<dbReference type="GO" id="GO:0030544">
    <property type="term" value="F:Hsp70 protein binding"/>
    <property type="evidence" value="ECO:0007669"/>
    <property type="project" value="InterPro"/>
</dbReference>
<keyword evidence="16" id="KW-0496">Mitochondrion</keyword>
<keyword evidence="12 21" id="KW-0249">Electron transport</keyword>
<evidence type="ECO:0000256" key="1">
    <source>
        <dbReference type="ARBA" id="ARBA00004292"/>
    </source>
</evidence>
<dbReference type="FunFam" id="2.10.230.10:FF:000001">
    <property type="entry name" value="DnaJ subfamily A member 2"/>
    <property type="match status" value="1"/>
</dbReference>
<dbReference type="InterPro" id="IPR036410">
    <property type="entry name" value="HSP_DnaJ_Cys-rich_dom_sf"/>
</dbReference>
<evidence type="ECO:0000256" key="16">
    <source>
        <dbReference type="ARBA" id="ARBA00023128"/>
    </source>
</evidence>
<feature type="region of interest" description="Disordered" evidence="22">
    <location>
        <begin position="391"/>
        <end position="454"/>
    </location>
</feature>
<dbReference type="FunFam" id="1.20.1260.140:FF:000002">
    <property type="entry name" value="Alternative oxidase"/>
    <property type="match status" value="1"/>
</dbReference>
<dbReference type="CDD" id="cd10719">
    <property type="entry name" value="DnaJ_zf"/>
    <property type="match status" value="1"/>
</dbReference>
<dbReference type="Pfam" id="PF01556">
    <property type="entry name" value="DnaJ_C"/>
    <property type="match status" value="1"/>
</dbReference>
<evidence type="ECO:0000313" key="27">
    <source>
        <dbReference type="Proteomes" id="UP000308768"/>
    </source>
</evidence>
<feature type="region of interest" description="Disordered" evidence="22">
    <location>
        <begin position="1210"/>
        <end position="1249"/>
    </location>
</feature>
<dbReference type="OrthoDB" id="550424at2759"/>
<keyword evidence="27" id="KW-1185">Reference proteome</keyword>
<evidence type="ECO:0000256" key="20">
    <source>
        <dbReference type="PROSITE-ProRule" id="PRU00546"/>
    </source>
</evidence>
<keyword evidence="7" id="KW-0677">Repeat</keyword>
<evidence type="ECO:0000256" key="19">
    <source>
        <dbReference type="ARBA" id="ARBA00025285"/>
    </source>
</evidence>
<evidence type="ECO:0000256" key="7">
    <source>
        <dbReference type="ARBA" id="ARBA00022737"/>
    </source>
</evidence>
<accession>A0A4U0WXD9</accession>
<keyword evidence="3" id="KW-0813">Transport</keyword>
<dbReference type="InterPro" id="IPR008971">
    <property type="entry name" value="HSP40/DnaJ_pept-bd"/>
</dbReference>
<feature type="region of interest" description="Disordered" evidence="22">
    <location>
        <begin position="603"/>
        <end position="624"/>
    </location>
</feature>
<dbReference type="GO" id="GO:0005743">
    <property type="term" value="C:mitochondrial inner membrane"/>
    <property type="evidence" value="ECO:0007669"/>
    <property type="project" value="UniProtKB-SubCell"/>
</dbReference>
<keyword evidence="10 20" id="KW-0862">Zinc</keyword>
<evidence type="ECO:0000256" key="9">
    <source>
        <dbReference type="ARBA" id="ARBA00022792"/>
    </source>
</evidence>
<evidence type="ECO:0000256" key="10">
    <source>
        <dbReference type="ARBA" id="ARBA00022833"/>
    </source>
</evidence>
<dbReference type="EMBL" id="NAJN01001013">
    <property type="protein sequence ID" value="TKA66485.1"/>
    <property type="molecule type" value="Genomic_DNA"/>
</dbReference>
<dbReference type="GO" id="GO:0008270">
    <property type="term" value="F:zinc ion binding"/>
    <property type="evidence" value="ECO:0007669"/>
    <property type="project" value="UniProtKB-KW"/>
</dbReference>
<dbReference type="CDD" id="cd10747">
    <property type="entry name" value="DnaJ_C"/>
    <property type="match status" value="1"/>
</dbReference>
<evidence type="ECO:0000256" key="11">
    <source>
        <dbReference type="ARBA" id="ARBA00022946"/>
    </source>
</evidence>
<evidence type="ECO:0000256" key="12">
    <source>
        <dbReference type="ARBA" id="ARBA00022982"/>
    </source>
</evidence>
<dbReference type="GO" id="GO:0009916">
    <property type="term" value="F:alternative oxidase activity"/>
    <property type="evidence" value="ECO:0007669"/>
    <property type="project" value="UniProtKB-UniRule"/>
</dbReference>
<comment type="function">
    <text evidence="19">Catalyzes cyanide-resistant oxygen consumption. May increase respiration when the cytochrome respiratory pathway is restricted, or in response to low temperatures.</text>
</comment>
<keyword evidence="8 20" id="KW-0863">Zinc-finger</keyword>
<dbReference type="Gene3D" id="2.60.260.20">
    <property type="entry name" value="Urease metallochaperone UreE, N-terminal domain"/>
    <property type="match status" value="2"/>
</dbReference>
<feature type="compositionally biased region" description="Acidic residues" evidence="22">
    <location>
        <begin position="1210"/>
        <end position="1219"/>
    </location>
</feature>
<dbReference type="Gene3D" id="2.10.230.10">
    <property type="entry name" value="Heat shock protein DnaJ, cysteine-rich domain"/>
    <property type="match status" value="1"/>
</dbReference>
<evidence type="ECO:0000256" key="2">
    <source>
        <dbReference type="ARBA" id="ARBA00008388"/>
    </source>
</evidence>
<evidence type="ECO:0000256" key="23">
    <source>
        <dbReference type="SAM" id="Phobius"/>
    </source>
</evidence>
<comment type="subcellular location">
    <subcellularLocation>
        <location evidence="1">Mitochondrion inner membrane</location>
        <topology evidence="1">Multi-pass membrane protein</topology>
        <orientation evidence="1">Matrix side</orientation>
    </subcellularLocation>
</comment>
<keyword evidence="5 21" id="KW-0812">Transmembrane</keyword>
<evidence type="ECO:0000256" key="4">
    <source>
        <dbReference type="ARBA" id="ARBA00022660"/>
    </source>
</evidence>
<dbReference type="PANTHER" id="PTHR43888">
    <property type="entry name" value="DNAJ-LIKE-2, ISOFORM A-RELATED"/>
    <property type="match status" value="1"/>
</dbReference>
<feature type="domain" description="J" evidence="24">
    <location>
        <begin position="1252"/>
        <end position="1317"/>
    </location>
</feature>
<comment type="cofactor">
    <cofactor evidence="21">
        <name>Fe cation</name>
        <dbReference type="ChEBI" id="CHEBI:24875"/>
    </cofactor>
    <text evidence="21">Binds 2 iron ions per subunit.</text>
</comment>
<keyword evidence="18" id="KW-0143">Chaperone</keyword>
<dbReference type="InterPro" id="IPR038659">
    <property type="entry name" value="AOX_sf"/>
</dbReference>
<dbReference type="InterPro" id="IPR044713">
    <property type="entry name" value="DNJA1/2-like"/>
</dbReference>
<keyword evidence="9" id="KW-0999">Mitochondrion inner membrane</keyword>
<dbReference type="CDD" id="cd06257">
    <property type="entry name" value="DnaJ"/>
    <property type="match status" value="1"/>
</dbReference>
<evidence type="ECO:0000256" key="22">
    <source>
        <dbReference type="SAM" id="MobiDB-lite"/>
    </source>
</evidence>
<feature type="non-terminal residue" evidence="26">
    <location>
        <position position="1"/>
    </location>
</feature>
<keyword evidence="6 20" id="KW-0479">Metal-binding</keyword>
<evidence type="ECO:0000256" key="8">
    <source>
        <dbReference type="ARBA" id="ARBA00022771"/>
    </source>
</evidence>
<keyword evidence="13 23" id="KW-1133">Transmembrane helix</keyword>
<dbReference type="SUPFAM" id="SSF57938">
    <property type="entry name" value="DnaJ/Hsp40 cysteine-rich domain"/>
    <property type="match status" value="1"/>
</dbReference>